<sequence length="237" mass="27198">MSTYRENALKELKLWRSKMAKRPSITDKLSKGIQNKTNNLIPEKVHTIITGAIKNMVKAVISGSEYTTKKPLDHGTLEEREALVREKLDFYKKAAAVSGAGTGAGGILLGLADFPILLSLKIKFLFDVASLYGFDVRDYRERIYILYVFQLAFSSQEKRNKVYKYVENWDNYIKNFPYDINSFEWRSFQQEYRDYIDLAKMLQLVPGIGAVVGAYANYQLMDKLGDTAVNAYRMRVL</sequence>
<evidence type="ECO:0000313" key="2">
    <source>
        <dbReference type="Proteomes" id="UP000422764"/>
    </source>
</evidence>
<keyword evidence="2" id="KW-1185">Reference proteome</keyword>
<accession>A0A6I6F8E7</accession>
<dbReference type="AlphaFoldDB" id="A0A6I6F8E7"/>
<proteinExistence type="predicted"/>
<dbReference type="EMBL" id="CP046522">
    <property type="protein sequence ID" value="QGU94005.1"/>
    <property type="molecule type" value="Genomic_DNA"/>
</dbReference>
<reference evidence="1 2" key="1">
    <citation type="submission" date="2019-12" db="EMBL/GenBank/DDBJ databases">
        <title>Genome sequenceing of Clostridium bovifaecis.</title>
        <authorList>
            <person name="Yao Y."/>
        </authorList>
    </citation>
    <scope>NUCLEOTIDE SEQUENCE [LARGE SCALE GENOMIC DNA]</scope>
    <source>
        <strain evidence="1 2">BXX</strain>
    </source>
</reference>
<dbReference type="PANTHER" id="PTHR41260">
    <property type="entry name" value="PROTEIN ECSC"/>
    <property type="match status" value="1"/>
</dbReference>
<organism evidence="1 2">
    <name type="scientific">Clostridium bovifaecis</name>
    <dbReference type="NCBI Taxonomy" id="2184719"/>
    <lineage>
        <taxon>Bacteria</taxon>
        <taxon>Bacillati</taxon>
        <taxon>Bacillota</taxon>
        <taxon>Clostridia</taxon>
        <taxon>Eubacteriales</taxon>
        <taxon>Clostridiaceae</taxon>
        <taxon>Clostridium</taxon>
    </lineage>
</organism>
<name>A0A6I6F8E7_9CLOT</name>
<dbReference type="InterPro" id="IPR024787">
    <property type="entry name" value="EcsC"/>
</dbReference>
<dbReference type="Proteomes" id="UP000422764">
    <property type="component" value="Chromosome"/>
</dbReference>
<gene>
    <name evidence="1" type="ORF">GOM49_01625</name>
</gene>
<dbReference type="PANTHER" id="PTHR41260:SF1">
    <property type="entry name" value="PROTEIN ECSC"/>
    <property type="match status" value="1"/>
</dbReference>
<dbReference type="Pfam" id="PF12787">
    <property type="entry name" value="EcsC"/>
    <property type="match status" value="1"/>
</dbReference>
<protein>
    <submittedName>
        <fullName evidence="1">EcsC family protein</fullName>
    </submittedName>
</protein>
<evidence type="ECO:0000313" key="1">
    <source>
        <dbReference type="EMBL" id="QGU94005.1"/>
    </source>
</evidence>